<name>A0AAD1XUG9_EUPCR</name>
<comment type="caution">
    <text evidence="1">The sequence shown here is derived from an EMBL/GenBank/DDBJ whole genome shotgun (WGS) entry which is preliminary data.</text>
</comment>
<dbReference type="PROSITE" id="PS51450">
    <property type="entry name" value="LRR"/>
    <property type="match status" value="1"/>
</dbReference>
<protein>
    <submittedName>
        <fullName evidence="1">Uncharacterized protein</fullName>
    </submittedName>
</protein>
<dbReference type="SUPFAM" id="SSF52058">
    <property type="entry name" value="L domain-like"/>
    <property type="match status" value="1"/>
</dbReference>
<evidence type="ECO:0000313" key="1">
    <source>
        <dbReference type="EMBL" id="CAI2379154.1"/>
    </source>
</evidence>
<sequence>MDKNSNTFDASNKQLNAVKECKELKKCKKDVEVVDLSSNLIVSMKGLDGFNKLRVLNLDHNFLVNLDNMPSFSKLDTISLNYNRLNDLSNVVKHLAKRSPKILHLSLLKNPINPGPENESKYEAFRKTFRKSFKKLLSLDGADFDGSSIVLPGVLSSKSQGLTPILEESKARATNYDPHKALESGGVKRGKSSTLAVTSKGKGKLTYNHKAYKKYNSTRSLADRILKSNSEGNRFIKNDDL</sequence>
<dbReference type="InterPro" id="IPR001611">
    <property type="entry name" value="Leu-rich_rpt"/>
</dbReference>
<dbReference type="Proteomes" id="UP001295684">
    <property type="component" value="Unassembled WGS sequence"/>
</dbReference>
<dbReference type="Gene3D" id="3.80.10.10">
    <property type="entry name" value="Ribonuclease Inhibitor"/>
    <property type="match status" value="1"/>
</dbReference>
<dbReference type="AlphaFoldDB" id="A0AAD1XUG9"/>
<dbReference type="InterPro" id="IPR043313">
    <property type="entry name" value="LRMDA"/>
</dbReference>
<dbReference type="PANTHER" id="PTHR46282">
    <property type="entry name" value="LEUCINE-RICH MELANOCYTE DIFFERENTIATION-ASSOCIATED PROTEIN"/>
    <property type="match status" value="1"/>
</dbReference>
<accession>A0AAD1XUG9</accession>
<dbReference type="InterPro" id="IPR032675">
    <property type="entry name" value="LRR_dom_sf"/>
</dbReference>
<dbReference type="PANTHER" id="PTHR46282:SF1">
    <property type="entry name" value="LEUCINE-RICH REPEAT-CONTAINING PROTEIN 72-LIKE"/>
    <property type="match status" value="1"/>
</dbReference>
<reference evidence="1" key="1">
    <citation type="submission" date="2023-07" db="EMBL/GenBank/DDBJ databases">
        <authorList>
            <consortium name="AG Swart"/>
            <person name="Singh M."/>
            <person name="Singh A."/>
            <person name="Seah K."/>
            <person name="Emmerich C."/>
        </authorList>
    </citation>
    <scope>NUCLEOTIDE SEQUENCE</scope>
    <source>
        <strain evidence="1">DP1</strain>
    </source>
</reference>
<dbReference type="EMBL" id="CAMPGE010020977">
    <property type="protein sequence ID" value="CAI2379154.1"/>
    <property type="molecule type" value="Genomic_DNA"/>
</dbReference>
<gene>
    <name evidence="1" type="ORF">ECRASSUSDP1_LOCUS20563</name>
</gene>
<keyword evidence="2" id="KW-1185">Reference proteome</keyword>
<organism evidence="1 2">
    <name type="scientific">Euplotes crassus</name>
    <dbReference type="NCBI Taxonomy" id="5936"/>
    <lineage>
        <taxon>Eukaryota</taxon>
        <taxon>Sar</taxon>
        <taxon>Alveolata</taxon>
        <taxon>Ciliophora</taxon>
        <taxon>Intramacronucleata</taxon>
        <taxon>Spirotrichea</taxon>
        <taxon>Hypotrichia</taxon>
        <taxon>Euplotida</taxon>
        <taxon>Euplotidae</taxon>
        <taxon>Moneuplotes</taxon>
    </lineage>
</organism>
<proteinExistence type="predicted"/>
<evidence type="ECO:0000313" key="2">
    <source>
        <dbReference type="Proteomes" id="UP001295684"/>
    </source>
</evidence>